<proteinExistence type="inferred from homology"/>
<dbReference type="FunFam" id="1.20.120.180:FF:000001">
    <property type="entry name" value="Proteasome activator complex subunit 3"/>
    <property type="match status" value="1"/>
</dbReference>
<dbReference type="InterPro" id="IPR003185">
    <property type="entry name" value="Proteasome_activ_PA28_N"/>
</dbReference>
<dbReference type="AlphaFoldDB" id="A0A2H8TKQ5"/>
<evidence type="ECO:0000256" key="1">
    <source>
        <dbReference type="ARBA" id="ARBA00005883"/>
    </source>
</evidence>
<dbReference type="InterPro" id="IPR003186">
    <property type="entry name" value="PA28_C"/>
</dbReference>
<comment type="similarity">
    <text evidence="1">Belongs to the PA28 family.</text>
</comment>
<keyword evidence="2 5" id="KW-0647">Proteasome</keyword>
<dbReference type="SUPFAM" id="SSF47216">
    <property type="entry name" value="Proteasome activator"/>
    <property type="match status" value="1"/>
</dbReference>
<dbReference type="GO" id="GO:0061136">
    <property type="term" value="P:regulation of proteasomal protein catabolic process"/>
    <property type="evidence" value="ECO:0007669"/>
    <property type="project" value="TreeGrafter"/>
</dbReference>
<evidence type="ECO:0000256" key="2">
    <source>
        <dbReference type="ARBA" id="ARBA00022942"/>
    </source>
</evidence>
<protein>
    <submittedName>
        <fullName evidence="5">Proteasome activator complex subunit 3</fullName>
    </submittedName>
</protein>
<dbReference type="Pfam" id="PF02251">
    <property type="entry name" value="PA28_N"/>
    <property type="match status" value="1"/>
</dbReference>
<dbReference type="PANTHER" id="PTHR10660:SF2">
    <property type="entry name" value="LD45860P"/>
    <property type="match status" value="1"/>
</dbReference>
<feature type="domain" description="Proteasome activator PA28 N-terminal" evidence="3">
    <location>
        <begin position="5"/>
        <end position="59"/>
    </location>
</feature>
<sequence length="241" mass="27771">MAQTEAAIKAKEFHETLKVDAENRIVQKFPERIIHLNELLKMPEFRIAANDIKCKLEVPSISKIENNINNCDGKNAGKRPRLDSNSHDTFPGQTLIPSNKKLVEVIKILKPNIKQLAEDTNALKMWVSLLIPKIEDGNNFGVSVQEDTLAEIQQVEVEATNYLEQVSRYYASRGKLISKVCKYPYIEDYRCAVEELDERQYLSMSLTMHEIRNRYSTLHDIVIKNFDKIKKPRSSNTDSLY</sequence>
<dbReference type="GO" id="GO:0005654">
    <property type="term" value="C:nucleoplasm"/>
    <property type="evidence" value="ECO:0007669"/>
    <property type="project" value="TreeGrafter"/>
</dbReference>
<dbReference type="InterPro" id="IPR036252">
    <property type="entry name" value="Proteasome_activ_sf"/>
</dbReference>
<dbReference type="GO" id="GO:0061133">
    <property type="term" value="F:endopeptidase activator activity"/>
    <property type="evidence" value="ECO:0007669"/>
    <property type="project" value="TreeGrafter"/>
</dbReference>
<dbReference type="GO" id="GO:0005737">
    <property type="term" value="C:cytoplasm"/>
    <property type="evidence" value="ECO:0007669"/>
    <property type="project" value="TreeGrafter"/>
</dbReference>
<dbReference type="Gene3D" id="1.20.120.180">
    <property type="entry name" value="Proteasome activator pa28, C-terminal domain"/>
    <property type="match status" value="1"/>
</dbReference>
<accession>A0A2H8TKQ5</accession>
<feature type="domain" description="Proteasome activator PA28 C-terminal" evidence="4">
    <location>
        <begin position="96"/>
        <end position="238"/>
    </location>
</feature>
<reference evidence="5" key="1">
    <citation type="submission" date="2017-10" db="EMBL/GenBank/DDBJ databases">
        <title>Transcriptome Assembly of Sugarcane Aphid Adults.</title>
        <authorList>
            <person name="Scully E.D."/>
            <person name="Palmer N.A."/>
            <person name="Geib S.M."/>
            <person name="Sarath G."/>
            <person name="Sattler S.E."/>
        </authorList>
    </citation>
    <scope>NUCLEOTIDE SEQUENCE</scope>
    <source>
        <tissue evidence="5">Whole body</tissue>
    </source>
</reference>
<name>A0A2H8TKQ5_9HEMI</name>
<evidence type="ECO:0000259" key="4">
    <source>
        <dbReference type="Pfam" id="PF02252"/>
    </source>
</evidence>
<dbReference type="Pfam" id="PF02252">
    <property type="entry name" value="PA28_C"/>
    <property type="match status" value="1"/>
</dbReference>
<dbReference type="PANTHER" id="PTHR10660">
    <property type="entry name" value="PROTEASOME REGULATOR PA28"/>
    <property type="match status" value="1"/>
</dbReference>
<evidence type="ECO:0000259" key="3">
    <source>
        <dbReference type="Pfam" id="PF02251"/>
    </source>
</evidence>
<dbReference type="InterPro" id="IPR036996">
    <property type="entry name" value="PA28_N_sf"/>
</dbReference>
<dbReference type="InterPro" id="IPR009077">
    <property type="entry name" value="Proteasome_activ_PA28"/>
</dbReference>
<dbReference type="EMBL" id="GFXV01002824">
    <property type="protein sequence ID" value="MBW14629.1"/>
    <property type="molecule type" value="Transcribed_RNA"/>
</dbReference>
<dbReference type="GO" id="GO:2000045">
    <property type="term" value="P:regulation of G1/S transition of mitotic cell cycle"/>
    <property type="evidence" value="ECO:0007669"/>
    <property type="project" value="TreeGrafter"/>
</dbReference>
<dbReference type="OrthoDB" id="6591885at2759"/>
<gene>
    <name evidence="5" type="primary">PSME3_1</name>
</gene>
<dbReference type="InterPro" id="IPR036997">
    <property type="entry name" value="PA28_C_sf"/>
</dbReference>
<dbReference type="GO" id="GO:0008537">
    <property type="term" value="C:proteasome activator complex"/>
    <property type="evidence" value="ECO:0007669"/>
    <property type="project" value="InterPro"/>
</dbReference>
<evidence type="ECO:0000313" key="5">
    <source>
        <dbReference type="EMBL" id="MBW14629.1"/>
    </source>
</evidence>
<organism evidence="5">
    <name type="scientific">Melanaphis sacchari</name>
    <dbReference type="NCBI Taxonomy" id="742174"/>
    <lineage>
        <taxon>Eukaryota</taxon>
        <taxon>Metazoa</taxon>
        <taxon>Ecdysozoa</taxon>
        <taxon>Arthropoda</taxon>
        <taxon>Hexapoda</taxon>
        <taxon>Insecta</taxon>
        <taxon>Pterygota</taxon>
        <taxon>Neoptera</taxon>
        <taxon>Paraneoptera</taxon>
        <taxon>Hemiptera</taxon>
        <taxon>Sternorrhyncha</taxon>
        <taxon>Aphidomorpha</taxon>
        <taxon>Aphidoidea</taxon>
        <taxon>Aphididae</taxon>
        <taxon>Aphidini</taxon>
        <taxon>Melanaphis</taxon>
    </lineage>
</organism>
<dbReference type="Gene3D" id="1.20.5.120">
    <property type="entry name" value="Proteasome activator pa28, N-terminal domain"/>
    <property type="match status" value="1"/>
</dbReference>